<evidence type="ECO:0000313" key="2">
    <source>
        <dbReference type="EMBL" id="OQV20258.1"/>
    </source>
</evidence>
<dbReference type="Proteomes" id="UP000192578">
    <property type="component" value="Unassembled WGS sequence"/>
</dbReference>
<dbReference type="AlphaFoldDB" id="A0A1W0WYH7"/>
<protein>
    <submittedName>
        <fullName evidence="2">Uncharacterized protein</fullName>
    </submittedName>
</protein>
<reference evidence="3" key="1">
    <citation type="submission" date="2017-01" db="EMBL/GenBank/DDBJ databases">
        <title>Comparative genomics of anhydrobiosis in the tardigrade Hypsibius dujardini.</title>
        <authorList>
            <person name="Yoshida Y."/>
            <person name="Koutsovoulos G."/>
            <person name="Laetsch D."/>
            <person name="Stevens L."/>
            <person name="Kumar S."/>
            <person name="Horikawa D."/>
            <person name="Ishino K."/>
            <person name="Komine S."/>
            <person name="Tomita M."/>
            <person name="Blaxter M."/>
            <person name="Arakawa K."/>
        </authorList>
    </citation>
    <scope>NUCLEOTIDE SEQUENCE [LARGE SCALE GENOMIC DNA]</scope>
    <source>
        <strain evidence="3">Z151</strain>
    </source>
</reference>
<sequence length="404" mass="46099">MSRALGQTRRGWEVVKVSNNVAQIEPRCMGAGKAKKHTLPVRIVTDVFKAKRRLTEHALSIGNSVDNNEVLVGPSAHFHNRGLPWGAWRDGDPGEKFAAVQAHLIEDQVRRQPKLRRRHLQSGARQEVTATLVARTAATQAELPAGYKDIADALFATAMYVTDAHERLLETNVAHGHRDPFAKADLSQFSCTNSLRRHMLLQQQRPERMDRCRRKYEDFRWEHKKQINSFRQDVINGIGLPCPMNPKEAGFPTTFTFDILEDFKSRLHGRQFKTDKELLHYMQQINKVFEQEAEYLREVRQKVQVPVWNNRPRNPRSRRKRRPPNQPGRLPVQSAGGRTKDLEGRDRLRAAGPSETGAGRCEEDPKIVADFAVERAEADRGSQARPVPPIRGPIYRRSCLSALK</sequence>
<gene>
    <name evidence="2" type="ORF">BV898_05809</name>
</gene>
<feature type="region of interest" description="Disordered" evidence="1">
    <location>
        <begin position="307"/>
        <end position="393"/>
    </location>
</feature>
<feature type="compositionally biased region" description="Basic and acidic residues" evidence="1">
    <location>
        <begin position="360"/>
        <end position="382"/>
    </location>
</feature>
<organism evidence="2 3">
    <name type="scientific">Hypsibius exemplaris</name>
    <name type="common">Freshwater tardigrade</name>
    <dbReference type="NCBI Taxonomy" id="2072580"/>
    <lineage>
        <taxon>Eukaryota</taxon>
        <taxon>Metazoa</taxon>
        <taxon>Ecdysozoa</taxon>
        <taxon>Tardigrada</taxon>
        <taxon>Eutardigrada</taxon>
        <taxon>Parachela</taxon>
        <taxon>Hypsibioidea</taxon>
        <taxon>Hypsibiidae</taxon>
        <taxon>Hypsibius</taxon>
    </lineage>
</organism>
<evidence type="ECO:0000313" key="3">
    <source>
        <dbReference type="Proteomes" id="UP000192578"/>
    </source>
</evidence>
<proteinExistence type="predicted"/>
<name>A0A1W0WYH7_HYPEX</name>
<feature type="compositionally biased region" description="Basic and acidic residues" evidence="1">
    <location>
        <begin position="338"/>
        <end position="349"/>
    </location>
</feature>
<accession>A0A1W0WYH7</accession>
<evidence type="ECO:0000256" key="1">
    <source>
        <dbReference type="SAM" id="MobiDB-lite"/>
    </source>
</evidence>
<dbReference type="OrthoDB" id="10601355at2759"/>
<feature type="compositionally biased region" description="Basic residues" evidence="1">
    <location>
        <begin position="313"/>
        <end position="323"/>
    </location>
</feature>
<comment type="caution">
    <text evidence="2">The sequence shown here is derived from an EMBL/GenBank/DDBJ whole genome shotgun (WGS) entry which is preliminary data.</text>
</comment>
<dbReference type="EMBL" id="MTYJ01000032">
    <property type="protein sequence ID" value="OQV20258.1"/>
    <property type="molecule type" value="Genomic_DNA"/>
</dbReference>
<keyword evidence="3" id="KW-1185">Reference proteome</keyword>